<dbReference type="Proteomes" id="UP001139450">
    <property type="component" value="Unassembled WGS sequence"/>
</dbReference>
<dbReference type="AlphaFoldDB" id="A0A9X1X086"/>
<sequence length="149" mass="17301">MNARKYFCLLLAFSIYIPVAMAQQEDKPQYVDGVKIDRFGSNINSSEIAYVENKPNGIFIHTRLGVRRQYWGYLRKKSDAYRKIAPNVLDDSNIQYIVNNVPLNSGYERILAGITNRNFIGLQVIDERMLNRAFNIYGKQYGVLIRTKR</sequence>
<dbReference type="EMBL" id="JALJEJ010000001">
    <property type="protein sequence ID" value="MCJ8208236.1"/>
    <property type="molecule type" value="Genomic_DNA"/>
</dbReference>
<feature type="chain" id="PRO_5040852716" evidence="1">
    <location>
        <begin position="23"/>
        <end position="149"/>
    </location>
</feature>
<evidence type="ECO:0000256" key="1">
    <source>
        <dbReference type="SAM" id="SignalP"/>
    </source>
</evidence>
<gene>
    <name evidence="2" type="ORF">MUY27_00860</name>
</gene>
<feature type="signal peptide" evidence="1">
    <location>
        <begin position="1"/>
        <end position="22"/>
    </location>
</feature>
<name>A0A9X1X086_9SPHI</name>
<proteinExistence type="predicted"/>
<reference evidence="2" key="1">
    <citation type="submission" date="2022-04" db="EMBL/GenBank/DDBJ databases">
        <title>Mucilaginibacter sp. RS28 isolated from freshwater.</title>
        <authorList>
            <person name="Ko S.-R."/>
        </authorList>
    </citation>
    <scope>NUCLEOTIDE SEQUENCE</scope>
    <source>
        <strain evidence="2">RS28</strain>
    </source>
</reference>
<protein>
    <submittedName>
        <fullName evidence="2">Uncharacterized protein</fullName>
    </submittedName>
</protein>
<keyword evidence="3" id="KW-1185">Reference proteome</keyword>
<evidence type="ECO:0000313" key="2">
    <source>
        <dbReference type="EMBL" id="MCJ8208236.1"/>
    </source>
</evidence>
<accession>A0A9X1X086</accession>
<comment type="caution">
    <text evidence="2">The sequence shown here is derived from an EMBL/GenBank/DDBJ whole genome shotgun (WGS) entry which is preliminary data.</text>
</comment>
<dbReference type="RefSeq" id="WP_245128070.1">
    <property type="nucleotide sequence ID" value="NZ_JALJEJ010000001.1"/>
</dbReference>
<evidence type="ECO:0000313" key="3">
    <source>
        <dbReference type="Proteomes" id="UP001139450"/>
    </source>
</evidence>
<keyword evidence="1" id="KW-0732">Signal</keyword>
<organism evidence="2 3">
    <name type="scientific">Mucilaginibacter straminoryzae</name>
    <dbReference type="NCBI Taxonomy" id="2932774"/>
    <lineage>
        <taxon>Bacteria</taxon>
        <taxon>Pseudomonadati</taxon>
        <taxon>Bacteroidota</taxon>
        <taxon>Sphingobacteriia</taxon>
        <taxon>Sphingobacteriales</taxon>
        <taxon>Sphingobacteriaceae</taxon>
        <taxon>Mucilaginibacter</taxon>
    </lineage>
</organism>